<dbReference type="RefSeq" id="WP_164610580.1">
    <property type="nucleotide sequence ID" value="NZ_JAAIKE010000002.1"/>
</dbReference>
<keyword evidence="3" id="KW-1185">Reference proteome</keyword>
<name>A0A6B3RLU8_9RHOB</name>
<evidence type="ECO:0000259" key="1">
    <source>
        <dbReference type="Pfam" id="PF13466"/>
    </source>
</evidence>
<dbReference type="InterPro" id="IPR058548">
    <property type="entry name" value="MlaB-like_STAS"/>
</dbReference>
<dbReference type="Pfam" id="PF13466">
    <property type="entry name" value="STAS_2"/>
    <property type="match status" value="1"/>
</dbReference>
<accession>A0A6B3RLU8</accession>
<reference evidence="2 3" key="1">
    <citation type="submission" date="2020-02" db="EMBL/GenBank/DDBJ databases">
        <title>Rhodobacter algicola sp. nov., isolated from microalga culture.</title>
        <authorList>
            <person name="Park C.-Y."/>
        </authorList>
    </citation>
    <scope>NUCLEOTIDE SEQUENCE [LARGE SCALE GENOMIC DNA]</scope>
    <source>
        <strain evidence="2 3">ETT8</strain>
    </source>
</reference>
<sequence length="93" mass="9430">MAQTTIDLSGAQRAADAAALRATLADALAGGDVQITTAGLASIDSAIVQVLLSAFCTARKTEHILQIDTPEAGALANLLDRLALRTVFGSPPA</sequence>
<dbReference type="AlphaFoldDB" id="A0A6B3RLU8"/>
<dbReference type="Proteomes" id="UP000481421">
    <property type="component" value="Unassembled WGS sequence"/>
</dbReference>
<dbReference type="Gene3D" id="3.30.750.24">
    <property type="entry name" value="STAS domain"/>
    <property type="match status" value="1"/>
</dbReference>
<protein>
    <submittedName>
        <fullName evidence="2">STAS domain-containing protein</fullName>
    </submittedName>
</protein>
<evidence type="ECO:0000313" key="3">
    <source>
        <dbReference type="Proteomes" id="UP000481421"/>
    </source>
</evidence>
<feature type="domain" description="MlaB-like STAS" evidence="1">
    <location>
        <begin position="6"/>
        <end position="82"/>
    </location>
</feature>
<proteinExistence type="predicted"/>
<dbReference type="InterPro" id="IPR036513">
    <property type="entry name" value="STAS_dom_sf"/>
</dbReference>
<organism evidence="2 3">
    <name type="scientific">Pseudotabrizicola algicola</name>
    <dbReference type="NCBI Taxonomy" id="2709381"/>
    <lineage>
        <taxon>Bacteria</taxon>
        <taxon>Pseudomonadati</taxon>
        <taxon>Pseudomonadota</taxon>
        <taxon>Alphaproteobacteria</taxon>
        <taxon>Rhodobacterales</taxon>
        <taxon>Paracoccaceae</taxon>
        <taxon>Pseudotabrizicola</taxon>
    </lineage>
</organism>
<dbReference type="EMBL" id="JAAIKE010000002">
    <property type="protein sequence ID" value="NEX46153.1"/>
    <property type="molecule type" value="Genomic_DNA"/>
</dbReference>
<evidence type="ECO:0000313" key="2">
    <source>
        <dbReference type="EMBL" id="NEX46153.1"/>
    </source>
</evidence>
<dbReference type="SUPFAM" id="SSF52091">
    <property type="entry name" value="SpoIIaa-like"/>
    <property type="match status" value="1"/>
</dbReference>
<comment type="caution">
    <text evidence="2">The sequence shown here is derived from an EMBL/GenBank/DDBJ whole genome shotgun (WGS) entry which is preliminary data.</text>
</comment>
<gene>
    <name evidence="2" type="ORF">G3572_08050</name>
</gene>